<dbReference type="EMBL" id="CADCXV010001126">
    <property type="protein sequence ID" value="CAB0041563.1"/>
    <property type="molecule type" value="Genomic_DNA"/>
</dbReference>
<feature type="region of interest" description="Disordered" evidence="1">
    <location>
        <begin position="97"/>
        <end position="165"/>
    </location>
</feature>
<feature type="compositionally biased region" description="Basic and acidic residues" evidence="1">
    <location>
        <begin position="154"/>
        <end position="165"/>
    </location>
</feature>
<evidence type="ECO:0000313" key="3">
    <source>
        <dbReference type="Proteomes" id="UP000479190"/>
    </source>
</evidence>
<dbReference type="AlphaFoldDB" id="A0A6H5IXC8"/>
<feature type="region of interest" description="Disordered" evidence="1">
    <location>
        <begin position="1"/>
        <end position="51"/>
    </location>
</feature>
<feature type="compositionally biased region" description="Pro residues" evidence="1">
    <location>
        <begin position="120"/>
        <end position="136"/>
    </location>
</feature>
<keyword evidence="3" id="KW-1185">Reference proteome</keyword>
<accession>A0A6H5IXC8</accession>
<evidence type="ECO:0000313" key="2">
    <source>
        <dbReference type="EMBL" id="CAB0041563.1"/>
    </source>
</evidence>
<reference evidence="2 3" key="1">
    <citation type="submission" date="2020-02" db="EMBL/GenBank/DDBJ databases">
        <authorList>
            <person name="Ferguson B K."/>
        </authorList>
    </citation>
    <scope>NUCLEOTIDE SEQUENCE [LARGE SCALE GENOMIC DNA]</scope>
</reference>
<name>A0A6H5IXC8_9HYME</name>
<evidence type="ECO:0000256" key="1">
    <source>
        <dbReference type="SAM" id="MobiDB-lite"/>
    </source>
</evidence>
<organism evidence="2 3">
    <name type="scientific">Trichogramma brassicae</name>
    <dbReference type="NCBI Taxonomy" id="86971"/>
    <lineage>
        <taxon>Eukaryota</taxon>
        <taxon>Metazoa</taxon>
        <taxon>Ecdysozoa</taxon>
        <taxon>Arthropoda</taxon>
        <taxon>Hexapoda</taxon>
        <taxon>Insecta</taxon>
        <taxon>Pterygota</taxon>
        <taxon>Neoptera</taxon>
        <taxon>Endopterygota</taxon>
        <taxon>Hymenoptera</taxon>
        <taxon>Apocrita</taxon>
        <taxon>Proctotrupomorpha</taxon>
        <taxon>Chalcidoidea</taxon>
        <taxon>Trichogrammatidae</taxon>
        <taxon>Trichogramma</taxon>
    </lineage>
</organism>
<gene>
    <name evidence="2" type="ORF">TBRA_LOCUS13230</name>
</gene>
<sequence>MGKKFSRRCYGILDRITPQPNRNKPRPPPLLNLLVHSAPHGPRSHENTPYPPITTSPPYASLLPRKNPHKQPIARTIPKLFPIPTPTSLHCNAILHHHPAPHTEPQGYPPTVYHSISRPGSPPTPLTRPPPLPCPRPGTTSPPCQAPHPTIPHDGGEPLHPRPPT</sequence>
<dbReference type="Proteomes" id="UP000479190">
    <property type="component" value="Unassembled WGS sequence"/>
</dbReference>
<protein>
    <submittedName>
        <fullName evidence="2">Uncharacterized protein</fullName>
    </submittedName>
</protein>
<proteinExistence type="predicted"/>